<dbReference type="Gene3D" id="3.20.20.100">
    <property type="entry name" value="NADP-dependent oxidoreductase domain"/>
    <property type="match status" value="1"/>
</dbReference>
<organism evidence="3 4">
    <name type="scientific">Kouleothrix aurantiaca</name>
    <dbReference type="NCBI Taxonomy" id="186479"/>
    <lineage>
        <taxon>Bacteria</taxon>
        <taxon>Bacillati</taxon>
        <taxon>Chloroflexota</taxon>
        <taxon>Chloroflexia</taxon>
        <taxon>Chloroflexales</taxon>
        <taxon>Roseiflexineae</taxon>
        <taxon>Roseiflexaceae</taxon>
        <taxon>Kouleothrix</taxon>
    </lineage>
</organism>
<dbReference type="SUPFAM" id="SSF51430">
    <property type="entry name" value="NAD(P)-linked oxidoreductase"/>
    <property type="match status" value="1"/>
</dbReference>
<comment type="caution">
    <text evidence="3">The sequence shown here is derived from an EMBL/GenBank/DDBJ whole genome shotgun (WGS) entry which is preliminary data.</text>
</comment>
<keyword evidence="1" id="KW-0560">Oxidoreductase</keyword>
<dbReference type="InterPro" id="IPR023210">
    <property type="entry name" value="NADP_OxRdtase_dom"/>
</dbReference>
<proteinExistence type="predicted"/>
<dbReference type="PRINTS" id="PR00069">
    <property type="entry name" value="ALDKETRDTASE"/>
</dbReference>
<evidence type="ECO:0000313" key="4">
    <source>
        <dbReference type="Proteomes" id="UP000050509"/>
    </source>
</evidence>
<evidence type="ECO:0000259" key="2">
    <source>
        <dbReference type="Pfam" id="PF00248"/>
    </source>
</evidence>
<evidence type="ECO:0000256" key="1">
    <source>
        <dbReference type="ARBA" id="ARBA00023002"/>
    </source>
</evidence>
<evidence type="ECO:0000313" key="3">
    <source>
        <dbReference type="EMBL" id="KPV53691.1"/>
    </source>
</evidence>
<dbReference type="PANTHER" id="PTHR43364:SF4">
    <property type="entry name" value="NAD(P)-LINKED OXIDOREDUCTASE SUPERFAMILY PROTEIN"/>
    <property type="match status" value="1"/>
</dbReference>
<reference evidence="3 4" key="1">
    <citation type="submission" date="2015-09" db="EMBL/GenBank/DDBJ databases">
        <title>Draft genome sequence of Kouleothrix aurantiaca JCM 19913.</title>
        <authorList>
            <person name="Hemp J."/>
        </authorList>
    </citation>
    <scope>NUCLEOTIDE SEQUENCE [LARGE SCALE GENOMIC DNA]</scope>
    <source>
        <strain evidence="3 4">COM-B</strain>
    </source>
</reference>
<name>A0A0P9FAK2_9CHLR</name>
<dbReference type="AlphaFoldDB" id="A0A0P9FAK2"/>
<dbReference type="InterPro" id="IPR050523">
    <property type="entry name" value="AKR_Detox_Biosynth"/>
</dbReference>
<dbReference type="InterPro" id="IPR020471">
    <property type="entry name" value="AKR"/>
</dbReference>
<sequence length="305" mass="32607">METRTIGSLAVPVVGLGCNNFGRRLNAEQTAGVVDAALAAGVTFFDTADIYGQGQSEEYLGRALGQRRRDVLIATKFGNRMDGAGQGAHPDYIHRAVDASLRRLGTDYIDLYQLHTPDDSVPIAETLGALDELVRAGKVREIGSSNFSAEQIDAAEQARPAEAARFVSVQNEYSMLKRAPEDGVLADCERLGLGFLPYFPLASGLLTGKYRRGQPVPEGTRLGGPGAKPIDDQELATVEKLIEFAEARDHTILELAFAWLLSRPAVASVIAGATKPEQVRANAAAASWQLSAADLSEVDALLGTR</sequence>
<dbReference type="GO" id="GO:0016491">
    <property type="term" value="F:oxidoreductase activity"/>
    <property type="evidence" value="ECO:0007669"/>
    <property type="project" value="UniProtKB-KW"/>
</dbReference>
<dbReference type="FunFam" id="3.20.20.100:FF:000004">
    <property type="entry name" value="Oxidoreductase, aldo/keto reductase"/>
    <property type="match status" value="1"/>
</dbReference>
<dbReference type="PANTHER" id="PTHR43364">
    <property type="entry name" value="NADH-SPECIFIC METHYLGLYOXAL REDUCTASE-RELATED"/>
    <property type="match status" value="1"/>
</dbReference>
<dbReference type="EMBL" id="LJCR01000201">
    <property type="protein sequence ID" value="KPV53691.1"/>
    <property type="molecule type" value="Genomic_DNA"/>
</dbReference>
<dbReference type="Pfam" id="PF00248">
    <property type="entry name" value="Aldo_ket_red"/>
    <property type="match status" value="1"/>
</dbReference>
<gene>
    <name evidence="3" type="ORF">SE17_08165</name>
</gene>
<dbReference type="PATRIC" id="fig|186479.3.peg.3709"/>
<dbReference type="GO" id="GO:0005829">
    <property type="term" value="C:cytosol"/>
    <property type="evidence" value="ECO:0007669"/>
    <property type="project" value="UniProtKB-ARBA"/>
</dbReference>
<accession>A0A0P9FAK2</accession>
<keyword evidence="4" id="KW-1185">Reference proteome</keyword>
<dbReference type="Proteomes" id="UP000050509">
    <property type="component" value="Unassembled WGS sequence"/>
</dbReference>
<dbReference type="CDD" id="cd19084">
    <property type="entry name" value="AKR_AKR11B1-like"/>
    <property type="match status" value="1"/>
</dbReference>
<dbReference type="InterPro" id="IPR036812">
    <property type="entry name" value="NAD(P)_OxRdtase_dom_sf"/>
</dbReference>
<dbReference type="PROSITE" id="PS51257">
    <property type="entry name" value="PROKAR_LIPOPROTEIN"/>
    <property type="match status" value="1"/>
</dbReference>
<protein>
    <submittedName>
        <fullName evidence="3">Aldo/keto reductase</fullName>
    </submittedName>
</protein>
<feature type="domain" description="NADP-dependent oxidoreductase" evidence="2">
    <location>
        <begin position="14"/>
        <end position="301"/>
    </location>
</feature>